<keyword evidence="2" id="KW-0812">Transmembrane</keyword>
<evidence type="ECO:0000256" key="2">
    <source>
        <dbReference type="SAM" id="Phobius"/>
    </source>
</evidence>
<dbReference type="EMBL" id="CP043732">
    <property type="protein sequence ID" value="QMU96966.1"/>
    <property type="molecule type" value="Genomic_DNA"/>
</dbReference>
<evidence type="ECO:0000313" key="3">
    <source>
        <dbReference type="EMBL" id="QMU96966.1"/>
    </source>
</evidence>
<name>A0A7D8AJ86_9MICO</name>
<proteinExistence type="predicted"/>
<keyword evidence="2" id="KW-0472">Membrane</keyword>
<feature type="region of interest" description="Disordered" evidence="1">
    <location>
        <begin position="1"/>
        <end position="55"/>
    </location>
</feature>
<gene>
    <name evidence="3" type="ORF">FVO59_06815</name>
</gene>
<feature type="compositionally biased region" description="Low complexity" evidence="1">
    <location>
        <begin position="41"/>
        <end position="55"/>
    </location>
</feature>
<sequence length="119" mass="12123">MHTFSGDAMGHGTNPDHAMSAAAGTAATVHHADDHREARSAEAWSAEAPVADAPGPPAHAAMAMTCVLALLAALMLVVRPSASVIIGRSLQRMPCGRASASRAAPARPPSHIALCISRT</sequence>
<dbReference type="Proteomes" id="UP000515708">
    <property type="component" value="Chromosome"/>
</dbReference>
<evidence type="ECO:0000256" key="1">
    <source>
        <dbReference type="SAM" id="MobiDB-lite"/>
    </source>
</evidence>
<feature type="compositionally biased region" description="Basic and acidic residues" evidence="1">
    <location>
        <begin position="30"/>
        <end position="40"/>
    </location>
</feature>
<protein>
    <submittedName>
        <fullName evidence="3">Uncharacterized protein</fullName>
    </submittedName>
</protein>
<accession>A0A7D8AJ86</accession>
<feature type="compositionally biased region" description="Low complexity" evidence="1">
    <location>
        <begin position="16"/>
        <end position="29"/>
    </location>
</feature>
<dbReference type="RefSeq" id="WP_182255969.1">
    <property type="nucleotide sequence ID" value="NZ_CP043732.1"/>
</dbReference>
<organism evidence="3 4">
    <name type="scientific">Microbacterium esteraromaticum</name>
    <dbReference type="NCBI Taxonomy" id="57043"/>
    <lineage>
        <taxon>Bacteria</taxon>
        <taxon>Bacillati</taxon>
        <taxon>Actinomycetota</taxon>
        <taxon>Actinomycetes</taxon>
        <taxon>Micrococcales</taxon>
        <taxon>Microbacteriaceae</taxon>
        <taxon>Microbacterium</taxon>
    </lineage>
</organism>
<dbReference type="AlphaFoldDB" id="A0A7D8AJ86"/>
<keyword evidence="2" id="KW-1133">Transmembrane helix</keyword>
<evidence type="ECO:0000313" key="4">
    <source>
        <dbReference type="Proteomes" id="UP000515708"/>
    </source>
</evidence>
<feature type="transmembrane region" description="Helical" evidence="2">
    <location>
        <begin position="58"/>
        <end position="78"/>
    </location>
</feature>
<reference evidence="3 4" key="1">
    <citation type="journal article" date="2020" name="Front. Microbiol.">
        <title>Design of Bacterial Strain-Specific qPCR Assays Using NGS Data and Publicly Available Resources and Its Application to Track Biocontrol Strains.</title>
        <authorList>
            <person name="Hernandez I."/>
            <person name="Sant C."/>
            <person name="Martinez R."/>
            <person name="Fernandez C."/>
        </authorList>
    </citation>
    <scope>NUCLEOTIDE SEQUENCE [LARGE SCALE GENOMIC DNA]</scope>
    <source>
        <strain evidence="3 4">B24</strain>
    </source>
</reference>